<reference evidence="13" key="1">
    <citation type="journal article" date="2020" name="mSystems">
        <title>Genome- and Community-Level Interaction Insights into Carbon Utilization and Element Cycling Functions of Hydrothermarchaeota in Hydrothermal Sediment.</title>
        <authorList>
            <person name="Zhou Z."/>
            <person name="Liu Y."/>
            <person name="Xu W."/>
            <person name="Pan J."/>
            <person name="Luo Z.H."/>
            <person name="Li M."/>
        </authorList>
    </citation>
    <scope>NUCLEOTIDE SEQUENCE [LARGE SCALE GENOMIC DNA]</scope>
    <source>
        <strain evidence="13">SpSt-605</strain>
    </source>
</reference>
<dbReference type="PANTHER" id="PTHR30069">
    <property type="entry name" value="TONB-DEPENDENT OUTER MEMBRANE RECEPTOR"/>
    <property type="match status" value="1"/>
</dbReference>
<keyword evidence="8 13" id="KW-0675">Receptor</keyword>
<evidence type="ECO:0000256" key="8">
    <source>
        <dbReference type="ARBA" id="ARBA00023170"/>
    </source>
</evidence>
<evidence type="ECO:0000256" key="6">
    <source>
        <dbReference type="ARBA" id="ARBA00023077"/>
    </source>
</evidence>
<keyword evidence="7 10" id="KW-0472">Membrane</keyword>
<feature type="domain" description="TonB-dependent receptor plug" evidence="12">
    <location>
        <begin position="79"/>
        <end position="152"/>
    </location>
</feature>
<name>A0A832LUG3_9BACT</name>
<evidence type="ECO:0000256" key="1">
    <source>
        <dbReference type="ARBA" id="ARBA00004571"/>
    </source>
</evidence>
<sequence length="599" mass="69701">MRRVRRYALLWGGLSFIILFSTSTLAEAKSVEEREEVSLEEVRILAQPLYEGFERSIQEVRIIDKEELKRVGVDIYSGLDLRERGGFGVQEDLSIRGTTFEQNVVLFEGIRLSDLQTGHHLMNLPLGVDNIAKLEIVPGGVSPLYGAGGFGGLINLLLEPSKEGIKLEAGLGSYDLRELAFRGGIPLKGKIINLSLEQRVSNGFIWNRDFDIRTFNLYHKGERTTLFYGFVEKDFGARNFYTPRFDSEWEETRTHLILAKRALSFRDFLLEPTLLYRKNYDHYLLNRKNPAFYQNRHETYAYRFNFPVYVEREGYVLNLGLEAGYESLNSSRLGEYLRRNISLYGGIRPHLWERFYPLFQVRYDYHLGEKDFLSWGVGFAYKVNPQLKARVALNYSYRLPSATELRYQSLAIKGNPDLEAERALNLETGMDFTGKIGQISLTAFHRFGEDLIDWFYNGTTTVARNLNLKTLGFTFDYRYPLREHLFILSYTYLNQKKEDLAYSRYLGNYLRHNLVMGTIIGLPYGLKFSGNLNYQKRGKQEGKFLFSSQIEKSFGSHLKLVVWGKNLLDEKYYEIWYPEREKGVLGIPQWFGLRLELYK</sequence>
<evidence type="ECO:0000313" key="13">
    <source>
        <dbReference type="EMBL" id="HGV54907.1"/>
    </source>
</evidence>
<dbReference type="EMBL" id="DSZU01000033">
    <property type="protein sequence ID" value="HGV54907.1"/>
    <property type="molecule type" value="Genomic_DNA"/>
</dbReference>
<protein>
    <submittedName>
        <fullName evidence="13">TonB-dependent receptor</fullName>
    </submittedName>
</protein>
<dbReference type="Gene3D" id="2.40.170.20">
    <property type="entry name" value="TonB-dependent receptor, beta-barrel domain"/>
    <property type="match status" value="1"/>
</dbReference>
<dbReference type="InterPro" id="IPR012910">
    <property type="entry name" value="Plug_dom"/>
</dbReference>
<evidence type="ECO:0000256" key="9">
    <source>
        <dbReference type="ARBA" id="ARBA00023237"/>
    </source>
</evidence>
<accession>A0A832LUG3</accession>
<dbReference type="Gene3D" id="2.170.130.10">
    <property type="entry name" value="TonB-dependent receptor, plug domain"/>
    <property type="match status" value="1"/>
</dbReference>
<evidence type="ECO:0000259" key="12">
    <source>
        <dbReference type="Pfam" id="PF07715"/>
    </source>
</evidence>
<comment type="caution">
    <text evidence="13">The sequence shown here is derived from an EMBL/GenBank/DDBJ whole genome shotgun (WGS) entry which is preliminary data.</text>
</comment>
<dbReference type="InterPro" id="IPR036942">
    <property type="entry name" value="Beta-barrel_TonB_sf"/>
</dbReference>
<comment type="similarity">
    <text evidence="10">Belongs to the TonB-dependent receptor family.</text>
</comment>
<evidence type="ECO:0000259" key="11">
    <source>
        <dbReference type="Pfam" id="PF00593"/>
    </source>
</evidence>
<dbReference type="InterPro" id="IPR037066">
    <property type="entry name" value="Plug_dom_sf"/>
</dbReference>
<dbReference type="Pfam" id="PF07715">
    <property type="entry name" value="Plug"/>
    <property type="match status" value="1"/>
</dbReference>
<evidence type="ECO:0000256" key="7">
    <source>
        <dbReference type="ARBA" id="ARBA00023136"/>
    </source>
</evidence>
<dbReference type="InterPro" id="IPR000531">
    <property type="entry name" value="Beta-barrel_TonB"/>
</dbReference>
<dbReference type="Pfam" id="PF00593">
    <property type="entry name" value="TonB_dep_Rec_b-barrel"/>
    <property type="match status" value="1"/>
</dbReference>
<evidence type="ECO:0000256" key="2">
    <source>
        <dbReference type="ARBA" id="ARBA00022448"/>
    </source>
</evidence>
<dbReference type="AlphaFoldDB" id="A0A832LUG3"/>
<keyword evidence="3" id="KW-1134">Transmembrane beta strand</keyword>
<dbReference type="PANTHER" id="PTHR30069:SF29">
    <property type="entry name" value="HEMOGLOBIN AND HEMOGLOBIN-HAPTOGLOBIN-BINDING PROTEIN 1-RELATED"/>
    <property type="match status" value="1"/>
</dbReference>
<keyword evidence="5" id="KW-0732">Signal</keyword>
<dbReference type="GO" id="GO:0044718">
    <property type="term" value="P:siderophore transmembrane transport"/>
    <property type="evidence" value="ECO:0007669"/>
    <property type="project" value="TreeGrafter"/>
</dbReference>
<comment type="subcellular location">
    <subcellularLocation>
        <location evidence="1">Cell outer membrane</location>
        <topology evidence="1">Multi-pass membrane protein</topology>
    </subcellularLocation>
</comment>
<gene>
    <name evidence="13" type="ORF">ENT73_02290</name>
</gene>
<evidence type="ECO:0000256" key="3">
    <source>
        <dbReference type="ARBA" id="ARBA00022452"/>
    </source>
</evidence>
<dbReference type="GO" id="GO:0009279">
    <property type="term" value="C:cell outer membrane"/>
    <property type="evidence" value="ECO:0007669"/>
    <property type="project" value="UniProtKB-SubCell"/>
</dbReference>
<organism evidence="13">
    <name type="scientific">Caldimicrobium thiodismutans</name>
    <dbReference type="NCBI Taxonomy" id="1653476"/>
    <lineage>
        <taxon>Bacteria</taxon>
        <taxon>Pseudomonadati</taxon>
        <taxon>Thermodesulfobacteriota</taxon>
        <taxon>Thermodesulfobacteria</taxon>
        <taxon>Thermodesulfobacteriales</taxon>
        <taxon>Thermodesulfobacteriaceae</taxon>
        <taxon>Caldimicrobium</taxon>
    </lineage>
</organism>
<evidence type="ECO:0000256" key="5">
    <source>
        <dbReference type="ARBA" id="ARBA00022729"/>
    </source>
</evidence>
<keyword evidence="4" id="KW-0812">Transmembrane</keyword>
<dbReference type="GO" id="GO:0015344">
    <property type="term" value="F:siderophore uptake transmembrane transporter activity"/>
    <property type="evidence" value="ECO:0007669"/>
    <property type="project" value="TreeGrafter"/>
</dbReference>
<evidence type="ECO:0000256" key="4">
    <source>
        <dbReference type="ARBA" id="ARBA00022692"/>
    </source>
</evidence>
<feature type="domain" description="TonB-dependent receptor-like beta-barrel" evidence="11">
    <location>
        <begin position="216"/>
        <end position="541"/>
    </location>
</feature>
<keyword evidence="9" id="KW-0998">Cell outer membrane</keyword>
<keyword evidence="2" id="KW-0813">Transport</keyword>
<dbReference type="InterPro" id="IPR039426">
    <property type="entry name" value="TonB-dep_rcpt-like"/>
</dbReference>
<proteinExistence type="inferred from homology"/>
<keyword evidence="6 10" id="KW-0798">TonB box</keyword>
<dbReference type="SUPFAM" id="SSF56935">
    <property type="entry name" value="Porins"/>
    <property type="match status" value="1"/>
</dbReference>
<evidence type="ECO:0000256" key="10">
    <source>
        <dbReference type="RuleBase" id="RU003357"/>
    </source>
</evidence>